<keyword evidence="1" id="KW-0812">Transmembrane</keyword>
<dbReference type="EMBL" id="CABVHW010000008">
    <property type="protein sequence ID" value="VVO04083.1"/>
    <property type="molecule type" value="Genomic_DNA"/>
</dbReference>
<gene>
    <name evidence="2" type="ORF">PS710_02905</name>
</gene>
<name>A0A5E7CGT5_PSEFL</name>
<reference evidence="2 3" key="1">
    <citation type="submission" date="2019-09" db="EMBL/GenBank/DDBJ databases">
        <authorList>
            <person name="Chandra G."/>
            <person name="Truman W A."/>
        </authorList>
    </citation>
    <scope>NUCLEOTIDE SEQUENCE [LARGE SCALE GENOMIC DNA]</scope>
    <source>
        <strain evidence="2">PS710</strain>
    </source>
</reference>
<keyword evidence="1" id="KW-0472">Membrane</keyword>
<organism evidence="2 3">
    <name type="scientific">Pseudomonas fluorescens</name>
    <dbReference type="NCBI Taxonomy" id="294"/>
    <lineage>
        <taxon>Bacteria</taxon>
        <taxon>Pseudomonadati</taxon>
        <taxon>Pseudomonadota</taxon>
        <taxon>Gammaproteobacteria</taxon>
        <taxon>Pseudomonadales</taxon>
        <taxon>Pseudomonadaceae</taxon>
        <taxon>Pseudomonas</taxon>
    </lineage>
</organism>
<sequence>MENVAPALIAFTSAVLVGFGAHFAAEDYRRFRDSKAIAAALAGELGSILLSLPELPAVLSNMKAELDNRQRIALPEMPDQSSPIFEANAEKIGLLGADFAGRVAFTYDQIRAFRTSFQLLSKHHTTMDPSWSSLLVGRCLNLVKSNQSKAEMLVDNLKNYSQIWYVKARWVQMALLTGITLIGVNGLVAAIFCAQRS</sequence>
<evidence type="ECO:0000256" key="1">
    <source>
        <dbReference type="SAM" id="Phobius"/>
    </source>
</evidence>
<dbReference type="AlphaFoldDB" id="A0A5E7CGT5"/>
<protein>
    <recommendedName>
        <fullName evidence="4">Transmembrane protein</fullName>
    </recommendedName>
</protein>
<evidence type="ECO:0008006" key="4">
    <source>
        <dbReference type="Google" id="ProtNLM"/>
    </source>
</evidence>
<dbReference type="RefSeq" id="WP_150765143.1">
    <property type="nucleotide sequence ID" value="NZ_CABVHW010000008.1"/>
</dbReference>
<evidence type="ECO:0000313" key="2">
    <source>
        <dbReference type="EMBL" id="VVO04083.1"/>
    </source>
</evidence>
<dbReference type="Proteomes" id="UP000381093">
    <property type="component" value="Unassembled WGS sequence"/>
</dbReference>
<evidence type="ECO:0000313" key="3">
    <source>
        <dbReference type="Proteomes" id="UP000381093"/>
    </source>
</evidence>
<accession>A0A5E7CGT5</accession>
<feature type="transmembrane region" description="Helical" evidence="1">
    <location>
        <begin position="170"/>
        <end position="194"/>
    </location>
</feature>
<feature type="transmembrane region" description="Helical" evidence="1">
    <location>
        <begin position="6"/>
        <end position="24"/>
    </location>
</feature>
<keyword evidence="1" id="KW-1133">Transmembrane helix</keyword>
<proteinExistence type="predicted"/>